<feature type="domain" description="BPL/LPL catalytic" evidence="3">
    <location>
        <begin position="67"/>
        <end position="185"/>
    </location>
</feature>
<dbReference type="CDD" id="cd00090">
    <property type="entry name" value="HTH_ARSR"/>
    <property type="match status" value="1"/>
</dbReference>
<dbReference type="Gene3D" id="3.30.930.10">
    <property type="entry name" value="Bira Bifunctional Protein, Domain 2"/>
    <property type="match status" value="1"/>
</dbReference>
<protein>
    <recommendedName>
        <fullName evidence="3">BPL/LPL catalytic domain-containing protein</fullName>
    </recommendedName>
</protein>
<evidence type="ECO:0000313" key="5">
    <source>
        <dbReference type="Proteomes" id="UP000680304"/>
    </source>
</evidence>
<dbReference type="CDD" id="cd16442">
    <property type="entry name" value="BPL"/>
    <property type="match status" value="1"/>
</dbReference>
<dbReference type="Pfam" id="PF08279">
    <property type="entry name" value="HTH_11"/>
    <property type="match status" value="1"/>
</dbReference>
<keyword evidence="1" id="KW-0436">Ligase</keyword>
<reference evidence="4 5" key="1">
    <citation type="submission" date="2021-04" db="EMBL/GenBank/DDBJ databases">
        <title>Draft genome sequence of Paenibacillus cisolokensis, LC2-13A.</title>
        <authorList>
            <person name="Uke A."/>
            <person name="Chhe C."/>
            <person name="Baramee S."/>
            <person name="Kosugi A."/>
        </authorList>
    </citation>
    <scope>NUCLEOTIDE SEQUENCE [LARGE SCALE GENOMIC DNA]</scope>
    <source>
        <strain evidence="4 5">LC2-13A</strain>
    </source>
</reference>
<dbReference type="InterPro" id="IPR036388">
    <property type="entry name" value="WH-like_DNA-bd_sf"/>
</dbReference>
<comment type="caution">
    <text evidence="4">The sequence shown here is derived from an EMBL/GenBank/DDBJ whole genome shotgun (WGS) entry which is preliminary data.</text>
</comment>
<keyword evidence="2" id="KW-0238">DNA-binding</keyword>
<dbReference type="InterPro" id="IPR045864">
    <property type="entry name" value="aa-tRNA-synth_II/BPL/LPL"/>
</dbReference>
<dbReference type="SUPFAM" id="SSF55681">
    <property type="entry name" value="Class II aaRS and biotin synthetases"/>
    <property type="match status" value="1"/>
</dbReference>
<accession>A0ABQ4N6J3</accession>
<dbReference type="InterPro" id="IPR013196">
    <property type="entry name" value="HTH_11"/>
</dbReference>
<dbReference type="EMBL" id="BOVJ01000071">
    <property type="protein sequence ID" value="GIQ63787.1"/>
    <property type="molecule type" value="Genomic_DNA"/>
</dbReference>
<dbReference type="InterPro" id="IPR011991">
    <property type="entry name" value="ArsR-like_HTH"/>
</dbReference>
<keyword evidence="5" id="KW-1185">Reference proteome</keyword>
<dbReference type="RefSeq" id="WP_372447105.1">
    <property type="nucleotide sequence ID" value="NZ_BOVJ01000071.1"/>
</dbReference>
<proteinExistence type="predicted"/>
<name>A0ABQ4N6J3_9BACL</name>
<dbReference type="PANTHER" id="PTHR12835:SF5">
    <property type="entry name" value="BIOTIN--PROTEIN LIGASE"/>
    <property type="match status" value="1"/>
</dbReference>
<dbReference type="SUPFAM" id="SSF46785">
    <property type="entry name" value="Winged helix' DNA-binding domain"/>
    <property type="match status" value="1"/>
</dbReference>
<evidence type="ECO:0000256" key="2">
    <source>
        <dbReference type="ARBA" id="ARBA00023125"/>
    </source>
</evidence>
<gene>
    <name evidence="4" type="ORF">PACILC2_23550</name>
</gene>
<dbReference type="InterPro" id="IPR036390">
    <property type="entry name" value="WH_DNA-bd_sf"/>
</dbReference>
<dbReference type="NCBIfam" id="TIGR00121">
    <property type="entry name" value="birA_ligase"/>
    <property type="match status" value="1"/>
</dbReference>
<evidence type="ECO:0000259" key="3">
    <source>
        <dbReference type="PROSITE" id="PS51733"/>
    </source>
</evidence>
<dbReference type="Proteomes" id="UP000680304">
    <property type="component" value="Unassembled WGS sequence"/>
</dbReference>
<evidence type="ECO:0000256" key="1">
    <source>
        <dbReference type="ARBA" id="ARBA00022598"/>
    </source>
</evidence>
<dbReference type="InterPro" id="IPR004143">
    <property type="entry name" value="BPL_LPL_catalytic"/>
</dbReference>
<evidence type="ECO:0000313" key="4">
    <source>
        <dbReference type="EMBL" id="GIQ63787.1"/>
    </source>
</evidence>
<dbReference type="Pfam" id="PF03099">
    <property type="entry name" value="BPL_LplA_LipB"/>
    <property type="match status" value="1"/>
</dbReference>
<dbReference type="InterPro" id="IPR004408">
    <property type="entry name" value="Biotin_CoA_COase_ligase"/>
</dbReference>
<sequence>MTPTLLELLEAKPGQYVSGETISKELGVSRTAVWKQIRKLEEAGYRFEASRRLGYRLVGKPDRLTADTLLGQLRTQRFGRRVYLYDELGSTQDAAQKLAEEGAEEGTLVIAERQLNGKARMGRSWISPFGKGIWMSMVLRPPLPVHSAPQITLLIAVALCRSLRRNTGLPIGIKWPNDLLVNGKK</sequence>
<dbReference type="PROSITE" id="PS51733">
    <property type="entry name" value="BPL_LPL_CATALYTIC"/>
    <property type="match status" value="1"/>
</dbReference>
<dbReference type="Gene3D" id="1.10.10.10">
    <property type="entry name" value="Winged helix-like DNA-binding domain superfamily/Winged helix DNA-binding domain"/>
    <property type="match status" value="1"/>
</dbReference>
<organism evidence="4 5">
    <name type="scientific">Paenibacillus cisolokensis</name>
    <dbReference type="NCBI Taxonomy" id="1658519"/>
    <lineage>
        <taxon>Bacteria</taxon>
        <taxon>Bacillati</taxon>
        <taxon>Bacillota</taxon>
        <taxon>Bacilli</taxon>
        <taxon>Bacillales</taxon>
        <taxon>Paenibacillaceae</taxon>
        <taxon>Paenibacillus</taxon>
    </lineage>
</organism>
<dbReference type="PANTHER" id="PTHR12835">
    <property type="entry name" value="BIOTIN PROTEIN LIGASE"/>
    <property type="match status" value="1"/>
</dbReference>